<proteinExistence type="predicted"/>
<evidence type="ECO:0000313" key="1">
    <source>
        <dbReference type="EMBL" id="PRP68477.1"/>
    </source>
</evidence>
<sequence length="81" mass="8471">MKLQDLDALRDGQNLVVSASSFAVLNEAGQALFTLKLRADGSLEVRAGQPAKLNGQLLDDKVVVAPLASDGVAVLRLPATE</sequence>
<evidence type="ECO:0000313" key="2">
    <source>
        <dbReference type="Proteomes" id="UP000239469"/>
    </source>
</evidence>
<dbReference type="EMBL" id="MTBD01000124">
    <property type="protein sequence ID" value="PRP68477.1"/>
    <property type="molecule type" value="Genomic_DNA"/>
</dbReference>
<dbReference type="Proteomes" id="UP000239469">
    <property type="component" value="Unassembled WGS sequence"/>
</dbReference>
<name>A0A2S9WYD5_9NEIS</name>
<gene>
    <name evidence="1" type="ORF">BUE93_21995</name>
</gene>
<organism evidence="1 2">
    <name type="scientific">Chromobacterium amazonense</name>
    <dbReference type="NCBI Taxonomy" id="1382803"/>
    <lineage>
        <taxon>Bacteria</taxon>
        <taxon>Pseudomonadati</taxon>
        <taxon>Pseudomonadota</taxon>
        <taxon>Betaproteobacteria</taxon>
        <taxon>Neisseriales</taxon>
        <taxon>Chromobacteriaceae</taxon>
        <taxon>Chromobacterium</taxon>
    </lineage>
</organism>
<dbReference type="RefSeq" id="WP_106078279.1">
    <property type="nucleotide sequence ID" value="NZ_MTBD01000124.1"/>
</dbReference>
<comment type="caution">
    <text evidence="1">The sequence shown here is derived from an EMBL/GenBank/DDBJ whole genome shotgun (WGS) entry which is preliminary data.</text>
</comment>
<protein>
    <submittedName>
        <fullName evidence="1">Uncharacterized protein</fullName>
    </submittedName>
</protein>
<reference evidence="1 2" key="1">
    <citation type="submission" date="2017-01" db="EMBL/GenBank/DDBJ databases">
        <title>New insights into the genetic diversity of Chromobacterium isolated from tropical freshwater lake.</title>
        <authorList>
            <person name="Santos A.B."/>
            <person name="Nascimento A.M."/>
            <person name="Da Silva P.C."/>
        </authorList>
    </citation>
    <scope>NUCLEOTIDE SEQUENCE [LARGE SCALE GENOMIC DNA]</scope>
    <source>
        <strain evidence="1 2">56AF</strain>
    </source>
</reference>
<accession>A0A2S9WYD5</accession>
<dbReference type="AlphaFoldDB" id="A0A2S9WYD5"/>